<dbReference type="SMART" id="SM00325">
    <property type="entry name" value="RhoGEF"/>
    <property type="match status" value="1"/>
</dbReference>
<gene>
    <name evidence="3" type="ORF">GSI_03652</name>
</gene>
<dbReference type="EMBL" id="AYKW01000006">
    <property type="protein sequence ID" value="PIL33944.1"/>
    <property type="molecule type" value="Genomic_DNA"/>
</dbReference>
<dbReference type="AlphaFoldDB" id="A0A2G8SJJ9"/>
<dbReference type="InterPro" id="IPR035899">
    <property type="entry name" value="DBL_dom_sf"/>
</dbReference>
<comment type="caution">
    <text evidence="3">The sequence shown here is derived from an EMBL/GenBank/DDBJ whole genome shotgun (WGS) entry which is preliminary data.</text>
</comment>
<dbReference type="Gene3D" id="1.20.900.10">
    <property type="entry name" value="Dbl homology (DH) domain"/>
    <property type="match status" value="1"/>
</dbReference>
<evidence type="ECO:0000256" key="1">
    <source>
        <dbReference type="SAM" id="MobiDB-lite"/>
    </source>
</evidence>
<accession>A0A2G8SJJ9</accession>
<dbReference type="GO" id="GO:0032955">
    <property type="term" value="P:regulation of division septum assembly"/>
    <property type="evidence" value="ECO:0007669"/>
    <property type="project" value="TreeGrafter"/>
</dbReference>
<dbReference type="Pfam" id="PF00621">
    <property type="entry name" value="RhoGEF"/>
    <property type="match status" value="1"/>
</dbReference>
<feature type="region of interest" description="Disordered" evidence="1">
    <location>
        <begin position="516"/>
        <end position="538"/>
    </location>
</feature>
<organism evidence="3 4">
    <name type="scientific">Ganoderma sinense ZZ0214-1</name>
    <dbReference type="NCBI Taxonomy" id="1077348"/>
    <lineage>
        <taxon>Eukaryota</taxon>
        <taxon>Fungi</taxon>
        <taxon>Dikarya</taxon>
        <taxon>Basidiomycota</taxon>
        <taxon>Agaricomycotina</taxon>
        <taxon>Agaricomycetes</taxon>
        <taxon>Polyporales</taxon>
        <taxon>Polyporaceae</taxon>
        <taxon>Ganoderma</taxon>
    </lineage>
</organism>
<feature type="compositionally biased region" description="Basic and acidic residues" evidence="1">
    <location>
        <begin position="520"/>
        <end position="536"/>
    </location>
</feature>
<proteinExistence type="predicted"/>
<dbReference type="GO" id="GO:0005085">
    <property type="term" value="F:guanyl-nucleotide exchange factor activity"/>
    <property type="evidence" value="ECO:0007669"/>
    <property type="project" value="InterPro"/>
</dbReference>
<dbReference type="STRING" id="1077348.A0A2G8SJJ9"/>
<dbReference type="OrthoDB" id="10256089at2759"/>
<dbReference type="CDD" id="cd00160">
    <property type="entry name" value="RhoGEF"/>
    <property type="match status" value="1"/>
</dbReference>
<dbReference type="InterPro" id="IPR000219">
    <property type="entry name" value="DH_dom"/>
</dbReference>
<keyword evidence="4" id="KW-1185">Reference proteome</keyword>
<evidence type="ECO:0000259" key="2">
    <source>
        <dbReference type="PROSITE" id="PS50010"/>
    </source>
</evidence>
<reference evidence="3 4" key="1">
    <citation type="journal article" date="2015" name="Sci. Rep.">
        <title>Chromosome-level genome map provides insights into diverse defense mechanisms in the medicinal fungus Ganoderma sinense.</title>
        <authorList>
            <person name="Zhu Y."/>
            <person name="Xu J."/>
            <person name="Sun C."/>
            <person name="Zhou S."/>
            <person name="Xu H."/>
            <person name="Nelson D.R."/>
            <person name="Qian J."/>
            <person name="Song J."/>
            <person name="Luo H."/>
            <person name="Xiang L."/>
            <person name="Li Y."/>
            <person name="Xu Z."/>
            <person name="Ji A."/>
            <person name="Wang L."/>
            <person name="Lu S."/>
            <person name="Hayward A."/>
            <person name="Sun W."/>
            <person name="Li X."/>
            <person name="Schwartz D.C."/>
            <person name="Wang Y."/>
            <person name="Chen S."/>
        </authorList>
    </citation>
    <scope>NUCLEOTIDE SEQUENCE [LARGE SCALE GENOMIC DNA]</scope>
    <source>
        <strain evidence="3 4">ZZ0214-1</strain>
    </source>
</reference>
<evidence type="ECO:0000313" key="4">
    <source>
        <dbReference type="Proteomes" id="UP000230002"/>
    </source>
</evidence>
<evidence type="ECO:0000313" key="3">
    <source>
        <dbReference type="EMBL" id="PIL33944.1"/>
    </source>
</evidence>
<sequence length="637" mass="72034">MSQRPDKPLPLIPQSSIVITSSTSAQYEEQGEAMAKEDVVLPFADVLSRSVTPDPTRREYALLELLRSERTYVSDLVLLRDYQIPLASGRLSSMSNIWQGVDATIRQYLGVGPPVSDTDVGPVIPPGSSSGRPRPSTIASNVSAMSFGSIFTLRPMKTKDVNIVFSNIEELAAFSEEFLHQLESALGELIEGNEGEDFVGRLFLDFLPKMESLYETYVMNQPHALAHYHRLSKTFQFDVYFPRSQILAHKSSNAWDLPSLLIKPIQHLLHYPQLLAAILAQTPGTHHDKAALFEAHARMTEMTRGLNEKVVREVLAGTGLVDSSPAGDDALRTRKKSGLKVGLPGFVDLGRIGVPWAGAPNKAKDPVLPEVNPVAQAIKAGGERLRKYEEFMVAFTMQTMEWADDMRNLVASFDELVQRFARASSRFDIHAPHMALRKQLSKELPRYLTLLDMGMAACIRNFARIQSKFYANVRDRWRELWDSIRVDEETNEGVTETLRTWERRFSEADEQLHRLSILRDPQEEPTSSRHEKEENYSKPTVESFSHYFFLRPSRHTENQFLTSDTSTKYSHQDEDAARLPALYKCRVVRPYQPPDGATYQDIPFFTLKEGQVYEILAESACCCHGLQSENLISSLHR</sequence>
<dbReference type="SUPFAM" id="SSF48065">
    <property type="entry name" value="DBL homology domain (DH-domain)"/>
    <property type="match status" value="1"/>
</dbReference>
<dbReference type="PANTHER" id="PTHR22834">
    <property type="entry name" value="NUCLEAR FUSION PROTEIN FUS2"/>
    <property type="match status" value="1"/>
</dbReference>
<dbReference type="Proteomes" id="UP000230002">
    <property type="component" value="Unassembled WGS sequence"/>
</dbReference>
<dbReference type="PANTHER" id="PTHR22834:SF20">
    <property type="entry name" value="SH3 DOMAIN-CONTAINING PROTEIN"/>
    <property type="match status" value="1"/>
</dbReference>
<dbReference type="PROSITE" id="PS50010">
    <property type="entry name" value="DH_2"/>
    <property type="match status" value="1"/>
</dbReference>
<dbReference type="InterPro" id="IPR051492">
    <property type="entry name" value="Dynamin-Rho_GEF"/>
</dbReference>
<feature type="domain" description="DH" evidence="2">
    <location>
        <begin position="57"/>
        <end position="309"/>
    </location>
</feature>
<dbReference type="GO" id="GO:0005737">
    <property type="term" value="C:cytoplasm"/>
    <property type="evidence" value="ECO:0007669"/>
    <property type="project" value="TreeGrafter"/>
</dbReference>
<name>A0A2G8SJJ9_9APHY</name>
<dbReference type="GO" id="GO:0031991">
    <property type="term" value="P:regulation of actomyosin contractile ring contraction"/>
    <property type="evidence" value="ECO:0007669"/>
    <property type="project" value="TreeGrafter"/>
</dbReference>
<protein>
    <recommendedName>
        <fullName evidence="2">DH domain-containing protein</fullName>
    </recommendedName>
</protein>